<dbReference type="AlphaFoldDB" id="A0A4Y2LBH5"/>
<dbReference type="EMBL" id="BGPR01005640">
    <property type="protein sequence ID" value="GBN12038.1"/>
    <property type="molecule type" value="Genomic_DNA"/>
</dbReference>
<dbReference type="Proteomes" id="UP000499080">
    <property type="component" value="Unassembled WGS sequence"/>
</dbReference>
<organism evidence="1 2">
    <name type="scientific">Araneus ventricosus</name>
    <name type="common">Orbweaver spider</name>
    <name type="synonym">Epeira ventricosa</name>
    <dbReference type="NCBI Taxonomy" id="182803"/>
    <lineage>
        <taxon>Eukaryota</taxon>
        <taxon>Metazoa</taxon>
        <taxon>Ecdysozoa</taxon>
        <taxon>Arthropoda</taxon>
        <taxon>Chelicerata</taxon>
        <taxon>Arachnida</taxon>
        <taxon>Araneae</taxon>
        <taxon>Araneomorphae</taxon>
        <taxon>Entelegynae</taxon>
        <taxon>Araneoidea</taxon>
        <taxon>Araneidae</taxon>
        <taxon>Araneus</taxon>
    </lineage>
</organism>
<keyword evidence="2" id="KW-1185">Reference proteome</keyword>
<sequence length="129" mass="14008">MAARDALRRLVCNEGASDPTDGHPFRKGDLLLSDIHPHPPSKANRKIFRPQNNCSVAGHDNQCGRLSRKTVCSIYTIGISKGVAAGIKTNPTIGVYGNVFYHAKLIIMPGRVSVFALIGAKRSFFSVVF</sequence>
<gene>
    <name evidence="1" type="ORF">AVEN_28668_1</name>
</gene>
<proteinExistence type="predicted"/>
<evidence type="ECO:0000313" key="1">
    <source>
        <dbReference type="EMBL" id="GBN12038.1"/>
    </source>
</evidence>
<name>A0A4Y2LBH5_ARAVE</name>
<accession>A0A4Y2LBH5</accession>
<reference evidence="1 2" key="1">
    <citation type="journal article" date="2019" name="Sci. Rep.">
        <title>Orb-weaving spider Araneus ventricosus genome elucidates the spidroin gene catalogue.</title>
        <authorList>
            <person name="Kono N."/>
            <person name="Nakamura H."/>
            <person name="Ohtoshi R."/>
            <person name="Moran D.A.P."/>
            <person name="Shinohara A."/>
            <person name="Yoshida Y."/>
            <person name="Fujiwara M."/>
            <person name="Mori M."/>
            <person name="Tomita M."/>
            <person name="Arakawa K."/>
        </authorList>
    </citation>
    <scope>NUCLEOTIDE SEQUENCE [LARGE SCALE GENOMIC DNA]</scope>
</reference>
<evidence type="ECO:0000313" key="2">
    <source>
        <dbReference type="Proteomes" id="UP000499080"/>
    </source>
</evidence>
<comment type="caution">
    <text evidence="1">The sequence shown here is derived from an EMBL/GenBank/DDBJ whole genome shotgun (WGS) entry which is preliminary data.</text>
</comment>
<protein>
    <submittedName>
        <fullName evidence="1">Uncharacterized protein</fullName>
    </submittedName>
</protein>